<gene>
    <name evidence="3" type="primary">TSTD2</name>
</gene>
<reference evidence="3" key="3">
    <citation type="submission" date="2025-09" db="UniProtKB">
        <authorList>
            <consortium name="Ensembl"/>
        </authorList>
    </citation>
    <scope>IDENTIFICATION</scope>
</reference>
<dbReference type="PANTHER" id="PTHR43268">
    <property type="entry name" value="THIOSULFATE SULFURTRANSFERASE/RHODANESE-LIKE DOMAIN-CONTAINING PROTEIN 2"/>
    <property type="match status" value="1"/>
</dbReference>
<dbReference type="InterPro" id="IPR040503">
    <property type="entry name" value="TRHO_N"/>
</dbReference>
<dbReference type="PANTHER" id="PTHR43268:SF6">
    <property type="entry name" value="THIOSULFATE SULFURTRANSFERASE_RHODANESE-LIKE DOMAIN-CONTAINING PROTEIN 2"/>
    <property type="match status" value="1"/>
</dbReference>
<evidence type="ECO:0000313" key="4">
    <source>
        <dbReference type="Proteomes" id="UP000694402"/>
    </source>
</evidence>
<dbReference type="Pfam" id="PF23949">
    <property type="entry name" value="TSTD2_N"/>
    <property type="match status" value="1"/>
</dbReference>
<dbReference type="PROSITE" id="PS50206">
    <property type="entry name" value="RHODANESE_3"/>
    <property type="match status" value="1"/>
</dbReference>
<evidence type="ECO:0000313" key="3">
    <source>
        <dbReference type="Ensembl" id="ENSOTSP00005109628.1"/>
    </source>
</evidence>
<dbReference type="Proteomes" id="UP000694402">
    <property type="component" value="Unassembled WGS sequence"/>
</dbReference>
<dbReference type="Pfam" id="PF00581">
    <property type="entry name" value="Rhodanese"/>
    <property type="match status" value="1"/>
</dbReference>
<sequence length="491" mass="55255">MMTTDDMACNELINIDVDTLAPHDLKQEKLQLSATLRKYYSFCKRRVSVTNGLFYWLAKVLVIVCHNGDVSLILQTFGTFVASKRASTTVWNCCGQTFKELSSIHKHVARTHDTDIHQLTQSTFEVLLSQIEKEATSQQQSTEKEPVDISSWIPDTSHITGDQLHNGPGEVLLLYCYCQLADPQLICAWQKALCEKLQLTGKVRVATEGINGTVGGTKVATGLYIKAMCCHPIFNIMEKEDFKTSNGGAECFCDLRVGVYKEIVPMGVDPDALSYSLAGTQLEPEEFHKEVEALLSKGDSCNDTILLDCRNFYESRIGQFSQCLAPNIRKFSYFPDYVDQNLDLFRDKKVLMYCTGGIRCERGSAYLHSKHVCKEVYQLKGGIHKYLEQFPEGFYRGKLFVFDKRFAISSNSDIISECRYCNSPWDQYQLCSTHFCCQLVLSCSACRQGGHTACCPICQTKGKGEEPSATPPQREECECTAMRPRIPQDAL</sequence>
<dbReference type="CDD" id="cd01518">
    <property type="entry name" value="RHOD_YceA"/>
    <property type="match status" value="1"/>
</dbReference>
<dbReference type="Gene3D" id="3.30.70.100">
    <property type="match status" value="1"/>
</dbReference>
<dbReference type="InterPro" id="IPR001763">
    <property type="entry name" value="Rhodanese-like_dom"/>
</dbReference>
<protein>
    <recommendedName>
        <fullName evidence="1">Thiosulfate sulfurtransferase/rhodanese-like domain-containing protein 2</fullName>
    </recommendedName>
</protein>
<accession>A0AAZ3P0L0</accession>
<dbReference type="Ensembl" id="ENSOTST00005179536.1">
    <property type="protein sequence ID" value="ENSOTSP00005109628.1"/>
    <property type="gene ID" value="ENSOTSG00005040875.2"/>
</dbReference>
<organism evidence="3 4">
    <name type="scientific">Oncorhynchus tshawytscha</name>
    <name type="common">Chinook salmon</name>
    <name type="synonym">Salmo tshawytscha</name>
    <dbReference type="NCBI Taxonomy" id="74940"/>
    <lineage>
        <taxon>Eukaryota</taxon>
        <taxon>Metazoa</taxon>
        <taxon>Chordata</taxon>
        <taxon>Craniata</taxon>
        <taxon>Vertebrata</taxon>
        <taxon>Euteleostomi</taxon>
        <taxon>Actinopterygii</taxon>
        <taxon>Neopterygii</taxon>
        <taxon>Teleostei</taxon>
        <taxon>Protacanthopterygii</taxon>
        <taxon>Salmoniformes</taxon>
        <taxon>Salmonidae</taxon>
        <taxon>Salmoninae</taxon>
        <taxon>Oncorhynchus</taxon>
    </lineage>
</organism>
<dbReference type="Pfam" id="PF17773">
    <property type="entry name" value="UPF0176_N"/>
    <property type="match status" value="1"/>
</dbReference>
<evidence type="ECO:0000256" key="1">
    <source>
        <dbReference type="ARBA" id="ARBA00069711"/>
    </source>
</evidence>
<proteinExistence type="predicted"/>
<dbReference type="InterPro" id="IPR057944">
    <property type="entry name" value="TSTD2_N"/>
</dbReference>
<name>A0AAZ3P0L0_ONCTS</name>
<dbReference type="AlphaFoldDB" id="A0AAZ3P0L0"/>
<dbReference type="InterPro" id="IPR020936">
    <property type="entry name" value="TrhO"/>
</dbReference>
<dbReference type="SMART" id="SM00450">
    <property type="entry name" value="RHOD"/>
    <property type="match status" value="1"/>
</dbReference>
<dbReference type="GeneTree" id="ENSGT00390000016307"/>
<dbReference type="InterPro" id="IPR022111">
    <property type="entry name" value="Rhodanese_C"/>
</dbReference>
<dbReference type="FunFam" id="3.40.250.10:FF:000022">
    <property type="entry name" value="Thiosulfate sulfurtransferase/rhodanese-like domain-containing protein 2"/>
    <property type="match status" value="1"/>
</dbReference>
<feature type="domain" description="Rhodanese" evidence="2">
    <location>
        <begin position="300"/>
        <end position="395"/>
    </location>
</feature>
<reference evidence="3" key="2">
    <citation type="submission" date="2025-08" db="UniProtKB">
        <authorList>
            <consortium name="Ensembl"/>
        </authorList>
    </citation>
    <scope>IDENTIFICATION</scope>
</reference>
<reference evidence="4" key="1">
    <citation type="journal article" date="2018" name="PLoS ONE">
        <title>Chinook salmon (Oncorhynchus tshawytscha) genome and transcriptome.</title>
        <authorList>
            <person name="Christensen K.A."/>
            <person name="Leong J.S."/>
            <person name="Sakhrani D."/>
            <person name="Biagi C.A."/>
            <person name="Minkley D.R."/>
            <person name="Withler R.E."/>
            <person name="Rondeau E.B."/>
            <person name="Koop B.F."/>
            <person name="Devlin R.H."/>
        </authorList>
    </citation>
    <scope>NUCLEOTIDE SEQUENCE [LARGE SCALE GENOMIC DNA]</scope>
</reference>
<dbReference type="SUPFAM" id="SSF52821">
    <property type="entry name" value="Rhodanese/Cell cycle control phosphatase"/>
    <property type="match status" value="1"/>
</dbReference>
<dbReference type="Pfam" id="PF12368">
    <property type="entry name" value="Rhodanese_C"/>
    <property type="match status" value="1"/>
</dbReference>
<evidence type="ECO:0000259" key="2">
    <source>
        <dbReference type="PROSITE" id="PS50206"/>
    </source>
</evidence>
<dbReference type="Gene3D" id="3.40.250.10">
    <property type="entry name" value="Rhodanese-like domain"/>
    <property type="match status" value="1"/>
</dbReference>
<keyword evidence="4" id="KW-1185">Reference proteome</keyword>
<dbReference type="InterPro" id="IPR036873">
    <property type="entry name" value="Rhodanese-like_dom_sf"/>
</dbReference>